<name>A0ABY4E010_9NEIS</name>
<feature type="chain" id="PRO_5046053717" evidence="2">
    <location>
        <begin position="21"/>
        <end position="90"/>
    </location>
</feature>
<dbReference type="RefSeq" id="WP_058357717.1">
    <property type="nucleotide sequence ID" value="NZ_CABKVG010000010.1"/>
</dbReference>
<gene>
    <name evidence="3" type="ORF">LVJ82_14145</name>
</gene>
<organism evidence="3 4">
    <name type="scientific">Vitreoscilla massiliensis</name>
    <dbReference type="NCBI Taxonomy" id="1689272"/>
    <lineage>
        <taxon>Bacteria</taxon>
        <taxon>Pseudomonadati</taxon>
        <taxon>Pseudomonadota</taxon>
        <taxon>Betaproteobacteria</taxon>
        <taxon>Neisseriales</taxon>
        <taxon>Neisseriaceae</taxon>
        <taxon>Vitreoscilla</taxon>
    </lineage>
</organism>
<evidence type="ECO:0000256" key="1">
    <source>
        <dbReference type="SAM" id="MobiDB-lite"/>
    </source>
</evidence>
<protein>
    <submittedName>
        <fullName evidence="3">Uncharacterized protein</fullName>
    </submittedName>
</protein>
<feature type="compositionally biased region" description="Polar residues" evidence="1">
    <location>
        <begin position="81"/>
        <end position="90"/>
    </location>
</feature>
<evidence type="ECO:0000313" key="4">
    <source>
        <dbReference type="Proteomes" id="UP000832011"/>
    </source>
</evidence>
<dbReference type="Proteomes" id="UP000832011">
    <property type="component" value="Chromosome"/>
</dbReference>
<feature type="region of interest" description="Disordered" evidence="1">
    <location>
        <begin position="21"/>
        <end position="90"/>
    </location>
</feature>
<sequence length="90" mass="10544">MKLPLLLCVCFSLMSLPAWAEKPAKPYPQSTERPYPDHERMHKKKDRPDGMTGPRADEPRVYRSKKLRIHKNGQGRYGMPNQPQWPRSDD</sequence>
<evidence type="ECO:0000313" key="3">
    <source>
        <dbReference type="EMBL" id="UOO88594.1"/>
    </source>
</evidence>
<feature type="compositionally biased region" description="Basic residues" evidence="1">
    <location>
        <begin position="62"/>
        <end position="73"/>
    </location>
</feature>
<dbReference type="EMBL" id="CP091511">
    <property type="protein sequence ID" value="UOO88594.1"/>
    <property type="molecule type" value="Genomic_DNA"/>
</dbReference>
<keyword evidence="2" id="KW-0732">Signal</keyword>
<evidence type="ECO:0000256" key="2">
    <source>
        <dbReference type="SAM" id="SignalP"/>
    </source>
</evidence>
<feature type="signal peptide" evidence="2">
    <location>
        <begin position="1"/>
        <end position="20"/>
    </location>
</feature>
<proteinExistence type="predicted"/>
<accession>A0ABY4E010</accession>
<reference evidence="3 4" key="1">
    <citation type="journal article" date="2022" name="Res Sq">
        <title>Evolution of multicellular longitudinally dividing oral cavity symbionts (Neisseriaceae).</title>
        <authorList>
            <person name="Nyongesa S."/>
            <person name="Weber P."/>
            <person name="Bernet E."/>
            <person name="Pullido F."/>
            <person name="Nieckarz M."/>
            <person name="Delaby M."/>
            <person name="Nieves C."/>
            <person name="Viehboeck T."/>
            <person name="Krause N."/>
            <person name="Rivera-Millot A."/>
            <person name="Nakamura A."/>
            <person name="Vischer N."/>
            <person name="VanNieuwenhze M."/>
            <person name="Brun Y."/>
            <person name="Cava F."/>
            <person name="Bulgheresi S."/>
            <person name="Veyrier F."/>
        </authorList>
    </citation>
    <scope>NUCLEOTIDE SEQUENCE [LARGE SCALE GENOMIC DNA]</scope>
    <source>
        <strain evidence="3 4">SN4</strain>
    </source>
</reference>
<keyword evidence="4" id="KW-1185">Reference proteome</keyword>